<feature type="compositionally biased region" description="Basic and acidic residues" evidence="1">
    <location>
        <begin position="113"/>
        <end position="123"/>
    </location>
</feature>
<gene>
    <name evidence="2" type="ORF">GQ26_0021350</name>
</gene>
<dbReference type="AlphaFoldDB" id="A0A093VKH2"/>
<dbReference type="EMBL" id="JPOX01000002">
    <property type="protein sequence ID" value="KFX52715.1"/>
    <property type="molecule type" value="Genomic_DNA"/>
</dbReference>
<sequence length="638" mass="70908">MSVQDKQTGSLPVSTPETDSQSKPDQLIKAGGTCPASGCLPMSELETSSQPSLNQLAQTAGNIPPPSFTGFKIPPATPRLMLTPGPGFSSFSTGPSPWLTKESNQKSPWIPKDGNEKDSKGQVEKSMLSTGQDLQGQCARLAASMSVEKTVERKPVPEFRGYDDTDYTSPEDGEIKSSGVTSVSNHTDRDGRLSPVDFSEVAVNKSPQLSEVDLRSLSPKLVLFYFGVLRLQDPQLDPVVEYTKDAADGRFYAKLTMYRDSLRIPALESMTAVKVELCRVALSILKVRYANWKVPDEPSEKLTTFSWRWGQLLQVYAEDMKHPSPELTRYVHKNGFRYQVDIGKANTGIVTSLGHRKFYETEDQAIEAASHEVLYLLLIQELQELSEATIAVSRPEHENMLTLSSQLPTPTPDSLLPDTIESSSVSNNAGSSRDMFKPVNDIVLKPIHSANAPNRVTKPTRPHSKRSNASVASEPSSSKLSNLVPVTNPRISIDKMRDEPQPDRKWKASPDQLMNAIARLQTQCQKYERVCNMLGLTSKLEFHENVRQAPAPSTYTVWATFQNEPFLTRAGPIGLINKCPGTRAIAEERCCQKVVDYLLKMVREDYEFENEEMKQRWKIDNYGALQQKAMGMDIDSTG</sequence>
<dbReference type="HOGENOM" id="CLU_463943_0_0_1"/>
<accession>A0A093VKH2</accession>
<proteinExistence type="predicted"/>
<feature type="region of interest" description="Disordered" evidence="1">
    <location>
        <begin position="403"/>
        <end position="433"/>
    </location>
</feature>
<dbReference type="eggNOG" id="ENOG502RNI9">
    <property type="taxonomic scope" value="Eukaryota"/>
</dbReference>
<feature type="compositionally biased region" description="Low complexity" evidence="1">
    <location>
        <begin position="403"/>
        <end position="432"/>
    </location>
</feature>
<feature type="region of interest" description="Disordered" evidence="1">
    <location>
        <begin position="447"/>
        <end position="487"/>
    </location>
</feature>
<evidence type="ECO:0000256" key="1">
    <source>
        <dbReference type="SAM" id="MobiDB-lite"/>
    </source>
</evidence>
<name>A0A093VKH2_TALMA</name>
<feature type="compositionally biased region" description="Polar residues" evidence="1">
    <location>
        <begin position="45"/>
        <end position="61"/>
    </location>
</feature>
<feature type="compositionally biased region" description="Polar residues" evidence="1">
    <location>
        <begin position="1"/>
        <end position="24"/>
    </location>
</feature>
<comment type="caution">
    <text evidence="2">The sequence shown here is derived from an EMBL/GenBank/DDBJ whole genome shotgun (WGS) entry which is preliminary data.</text>
</comment>
<reference evidence="2" key="1">
    <citation type="journal article" date="2014" name="PLoS Genet.">
        <title>Signature Gene Expression Reveals Novel Clues to the Molecular Mechanisms of Dimorphic Transition in Penicillium marneffei.</title>
        <authorList>
            <person name="Yang E."/>
            <person name="Wang G."/>
            <person name="Cai J."/>
            <person name="Woo P.C."/>
            <person name="Lau S.K."/>
            <person name="Yuen K.-Y."/>
            <person name="Chow W.-N."/>
            <person name="Lin X."/>
        </authorList>
    </citation>
    <scope>NUCLEOTIDE SEQUENCE [LARGE SCALE GENOMIC DNA]</scope>
    <source>
        <strain evidence="2">PM1</strain>
    </source>
</reference>
<feature type="region of interest" description="Disordered" evidence="1">
    <location>
        <begin position="1"/>
        <end position="191"/>
    </location>
</feature>
<feature type="compositionally biased region" description="Basic and acidic residues" evidence="1">
    <location>
        <begin position="149"/>
        <end position="163"/>
    </location>
</feature>
<feature type="compositionally biased region" description="Low complexity" evidence="1">
    <location>
        <begin position="83"/>
        <end position="97"/>
    </location>
</feature>
<organism evidence="2">
    <name type="scientific">Talaromyces marneffei PM1</name>
    <dbReference type="NCBI Taxonomy" id="1077442"/>
    <lineage>
        <taxon>Eukaryota</taxon>
        <taxon>Fungi</taxon>
        <taxon>Dikarya</taxon>
        <taxon>Ascomycota</taxon>
        <taxon>Pezizomycotina</taxon>
        <taxon>Eurotiomycetes</taxon>
        <taxon>Eurotiomycetidae</taxon>
        <taxon>Eurotiales</taxon>
        <taxon>Trichocomaceae</taxon>
        <taxon>Talaromyces</taxon>
        <taxon>Talaromyces sect. Talaromyces</taxon>
    </lineage>
</organism>
<protein>
    <submittedName>
        <fullName evidence="2">Uncharacterized protein</fullName>
    </submittedName>
</protein>
<feature type="compositionally biased region" description="Low complexity" evidence="1">
    <location>
        <begin position="467"/>
        <end position="481"/>
    </location>
</feature>
<evidence type="ECO:0000313" key="2">
    <source>
        <dbReference type="EMBL" id="KFX52715.1"/>
    </source>
</evidence>